<sequence>MTQAWKAGEVFALHDQISYEKGKAVKKVVEEGTAMKLILVAIEESELPTHAAPMNALVTVLEGKGTLTYLGKQYTLHKGDSFIFNKGDQHAVKADKKIKFSLLLWEPAQ</sequence>
<accession>A0AC61R564</accession>
<organism evidence="1 2">
    <name type="scientific">Dubosiella muris</name>
    <dbReference type="NCBI Taxonomy" id="3038133"/>
    <lineage>
        <taxon>Bacteria</taxon>
        <taxon>Bacillati</taxon>
        <taxon>Bacillota</taxon>
        <taxon>Erysipelotrichia</taxon>
        <taxon>Erysipelotrichales</taxon>
        <taxon>Erysipelotrichaceae</taxon>
        <taxon>Dubosiella</taxon>
    </lineage>
</organism>
<comment type="caution">
    <text evidence="1">The sequence shown here is derived from an EMBL/GenBank/DDBJ whole genome shotgun (WGS) entry which is preliminary data.</text>
</comment>
<gene>
    <name evidence="1" type="ORF">E5336_10410</name>
</gene>
<evidence type="ECO:0000313" key="1">
    <source>
        <dbReference type="EMBL" id="TGY65107.1"/>
    </source>
</evidence>
<protein>
    <submittedName>
        <fullName evidence="1">Cupin domain-containing protein</fullName>
    </submittedName>
</protein>
<evidence type="ECO:0000313" key="2">
    <source>
        <dbReference type="Proteomes" id="UP000308836"/>
    </source>
</evidence>
<reference evidence="1" key="1">
    <citation type="submission" date="2019-04" db="EMBL/GenBank/DDBJ databases">
        <title>Microbes associate with the intestines of laboratory mice.</title>
        <authorList>
            <person name="Navarre W."/>
            <person name="Wong E."/>
            <person name="Huang K."/>
            <person name="Tropini C."/>
            <person name="Ng K."/>
            <person name="Yu B."/>
        </authorList>
    </citation>
    <scope>NUCLEOTIDE SEQUENCE</scope>
    <source>
        <strain evidence="1">NM09_H32</strain>
    </source>
</reference>
<dbReference type="Proteomes" id="UP000308836">
    <property type="component" value="Unassembled WGS sequence"/>
</dbReference>
<dbReference type="EMBL" id="SRYG01000023">
    <property type="protein sequence ID" value="TGY65107.1"/>
    <property type="molecule type" value="Genomic_DNA"/>
</dbReference>
<keyword evidence="2" id="KW-1185">Reference proteome</keyword>
<proteinExistence type="predicted"/>
<name>A0AC61R564_9FIRM</name>